<dbReference type="PANTHER" id="PTHR37433">
    <property type="entry name" value="PROTEIN CBG25136-RELATED"/>
    <property type="match status" value="1"/>
</dbReference>
<dbReference type="EMBL" id="BTSX01000005">
    <property type="protein sequence ID" value="GMS99558.1"/>
    <property type="molecule type" value="Genomic_DNA"/>
</dbReference>
<evidence type="ECO:0000259" key="1">
    <source>
        <dbReference type="Pfam" id="PF24602"/>
    </source>
</evidence>
<name>A0AAV5U018_9BILA</name>
<evidence type="ECO:0000313" key="3">
    <source>
        <dbReference type="Proteomes" id="UP001432027"/>
    </source>
</evidence>
<reference evidence="2" key="1">
    <citation type="submission" date="2023-10" db="EMBL/GenBank/DDBJ databases">
        <title>Genome assembly of Pristionchus species.</title>
        <authorList>
            <person name="Yoshida K."/>
            <person name="Sommer R.J."/>
        </authorList>
    </citation>
    <scope>NUCLEOTIDE SEQUENCE</scope>
    <source>
        <strain evidence="2">RS0144</strain>
    </source>
</reference>
<dbReference type="Proteomes" id="UP001432027">
    <property type="component" value="Unassembled WGS sequence"/>
</dbReference>
<protein>
    <recommendedName>
        <fullName evidence="1">DUF7622 domain-containing protein</fullName>
    </recommendedName>
</protein>
<dbReference type="AlphaFoldDB" id="A0AAV5U018"/>
<gene>
    <name evidence="2" type="ORF">PENTCL1PPCAC_21733</name>
</gene>
<keyword evidence="3" id="KW-1185">Reference proteome</keyword>
<accession>A0AAV5U018</accession>
<dbReference type="Pfam" id="PF24602">
    <property type="entry name" value="DUF7622"/>
    <property type="match status" value="1"/>
</dbReference>
<dbReference type="PANTHER" id="PTHR37433:SF19">
    <property type="entry name" value="ACTIVIN_RECP DOMAIN-CONTAINING PROTEIN"/>
    <property type="match status" value="1"/>
</dbReference>
<comment type="caution">
    <text evidence="2">The sequence shown here is derived from an EMBL/GenBank/DDBJ whole genome shotgun (WGS) entry which is preliminary data.</text>
</comment>
<feature type="non-terminal residue" evidence="2">
    <location>
        <position position="123"/>
    </location>
</feature>
<feature type="non-terminal residue" evidence="2">
    <location>
        <position position="1"/>
    </location>
</feature>
<sequence>SRCRIFAQPYIFHELFPNVILIDQSSWIAQGLKEGYTAQKTAFIANCRDNECTNRANELSLQNFTSSKPQVSCFIHQSEHDSVVMNPKNLTCRGDFCYTNYMDETTPGLYKLTRGCITIVEDD</sequence>
<evidence type="ECO:0000313" key="2">
    <source>
        <dbReference type="EMBL" id="GMS99558.1"/>
    </source>
</evidence>
<organism evidence="2 3">
    <name type="scientific">Pristionchus entomophagus</name>
    <dbReference type="NCBI Taxonomy" id="358040"/>
    <lineage>
        <taxon>Eukaryota</taxon>
        <taxon>Metazoa</taxon>
        <taxon>Ecdysozoa</taxon>
        <taxon>Nematoda</taxon>
        <taxon>Chromadorea</taxon>
        <taxon>Rhabditida</taxon>
        <taxon>Rhabditina</taxon>
        <taxon>Diplogasteromorpha</taxon>
        <taxon>Diplogasteroidea</taxon>
        <taxon>Neodiplogasteridae</taxon>
        <taxon>Pristionchus</taxon>
    </lineage>
</organism>
<proteinExistence type="predicted"/>
<dbReference type="InterPro" id="IPR056039">
    <property type="entry name" value="DUF7622"/>
</dbReference>
<feature type="domain" description="DUF7622" evidence="1">
    <location>
        <begin position="68"/>
        <end position="121"/>
    </location>
</feature>